<dbReference type="Gene3D" id="1.10.10.10">
    <property type="entry name" value="Winged helix-like DNA-binding domain superfamily/Winged helix DNA-binding domain"/>
    <property type="match status" value="1"/>
</dbReference>
<sequence>MPADDPYFDRVYADSYPLLLRYALLRLSNPFDAEDALQNVYLRFLERLARRGHADIGEPGAFLLRMLRNEIAAHYASRAARQAHESALDEAYLPVDEPDFALRAATREEAEAVYAAARALPGECYRVFVLYYGFEMSVEEIAAALHIGREAVKGRLFRARRSIRAQLTQGPVPPTNRKGEITR</sequence>
<protein>
    <submittedName>
        <fullName evidence="8">Sigma-70 family RNA polymerase sigma factor</fullName>
    </submittedName>
</protein>
<evidence type="ECO:0000313" key="8">
    <source>
        <dbReference type="EMBL" id="HIU93800.1"/>
    </source>
</evidence>
<dbReference type="InterPro" id="IPR007627">
    <property type="entry name" value="RNA_pol_sigma70_r2"/>
</dbReference>
<feature type="domain" description="RNA polymerase sigma factor 70 region 4 type 2" evidence="7">
    <location>
        <begin position="111"/>
        <end position="162"/>
    </location>
</feature>
<dbReference type="InterPro" id="IPR039425">
    <property type="entry name" value="RNA_pol_sigma-70-like"/>
</dbReference>
<evidence type="ECO:0000256" key="2">
    <source>
        <dbReference type="ARBA" id="ARBA00023015"/>
    </source>
</evidence>
<keyword evidence="4" id="KW-0238">DNA-binding</keyword>
<accession>A0A9D1N2Q5</accession>
<keyword evidence="3" id="KW-0731">Sigma factor</keyword>
<dbReference type="EMBL" id="DVNZ01000046">
    <property type="protein sequence ID" value="HIU93800.1"/>
    <property type="molecule type" value="Genomic_DNA"/>
</dbReference>
<dbReference type="InterPro" id="IPR013324">
    <property type="entry name" value="RNA_pol_sigma_r3/r4-like"/>
</dbReference>
<dbReference type="Gene3D" id="1.10.1740.10">
    <property type="match status" value="1"/>
</dbReference>
<feature type="domain" description="RNA polymerase sigma-70 region 2" evidence="6">
    <location>
        <begin position="12"/>
        <end position="79"/>
    </location>
</feature>
<reference evidence="8" key="2">
    <citation type="journal article" date="2021" name="PeerJ">
        <title>Extensive microbial diversity within the chicken gut microbiome revealed by metagenomics and culture.</title>
        <authorList>
            <person name="Gilroy R."/>
            <person name="Ravi A."/>
            <person name="Getino M."/>
            <person name="Pursley I."/>
            <person name="Horton D.L."/>
            <person name="Alikhan N.F."/>
            <person name="Baker D."/>
            <person name="Gharbi K."/>
            <person name="Hall N."/>
            <person name="Watson M."/>
            <person name="Adriaenssens E.M."/>
            <person name="Foster-Nyarko E."/>
            <person name="Jarju S."/>
            <person name="Secka A."/>
            <person name="Antonio M."/>
            <person name="Oren A."/>
            <person name="Chaudhuri R.R."/>
            <person name="La Ragione R."/>
            <person name="Hildebrand F."/>
            <person name="Pallen M.J."/>
        </authorList>
    </citation>
    <scope>NUCLEOTIDE SEQUENCE</scope>
    <source>
        <strain evidence="8">ChiGjej2B2-16831</strain>
    </source>
</reference>
<dbReference type="PANTHER" id="PTHR43133">
    <property type="entry name" value="RNA POLYMERASE ECF-TYPE SIGMA FACTO"/>
    <property type="match status" value="1"/>
</dbReference>
<dbReference type="CDD" id="cd06171">
    <property type="entry name" value="Sigma70_r4"/>
    <property type="match status" value="1"/>
</dbReference>
<reference evidence="8" key="1">
    <citation type="submission" date="2020-10" db="EMBL/GenBank/DDBJ databases">
        <authorList>
            <person name="Gilroy R."/>
        </authorList>
    </citation>
    <scope>NUCLEOTIDE SEQUENCE</scope>
    <source>
        <strain evidence="8">ChiGjej2B2-16831</strain>
    </source>
</reference>
<dbReference type="InterPro" id="IPR014284">
    <property type="entry name" value="RNA_pol_sigma-70_dom"/>
</dbReference>
<organism evidence="8 9">
    <name type="scientific">Candidatus Aphodomorpha intestinavium</name>
    <dbReference type="NCBI Taxonomy" id="2840672"/>
    <lineage>
        <taxon>Bacteria</taxon>
        <taxon>Bacillati</taxon>
        <taxon>Bacillota</taxon>
        <taxon>Clostridia</taxon>
        <taxon>Eubacteriales</taxon>
        <taxon>Candidatus Aphodomorpha</taxon>
    </lineage>
</organism>
<dbReference type="SUPFAM" id="SSF88946">
    <property type="entry name" value="Sigma2 domain of RNA polymerase sigma factors"/>
    <property type="match status" value="1"/>
</dbReference>
<dbReference type="PANTHER" id="PTHR43133:SF8">
    <property type="entry name" value="RNA POLYMERASE SIGMA FACTOR HI_1459-RELATED"/>
    <property type="match status" value="1"/>
</dbReference>
<evidence type="ECO:0000259" key="7">
    <source>
        <dbReference type="Pfam" id="PF08281"/>
    </source>
</evidence>
<name>A0A9D1N2Q5_9FIRM</name>
<keyword evidence="2" id="KW-0805">Transcription regulation</keyword>
<evidence type="ECO:0000256" key="1">
    <source>
        <dbReference type="ARBA" id="ARBA00010641"/>
    </source>
</evidence>
<dbReference type="NCBIfam" id="TIGR02937">
    <property type="entry name" value="sigma70-ECF"/>
    <property type="match status" value="1"/>
</dbReference>
<gene>
    <name evidence="8" type="ORF">IAD24_01450</name>
</gene>
<evidence type="ECO:0000256" key="5">
    <source>
        <dbReference type="ARBA" id="ARBA00023163"/>
    </source>
</evidence>
<dbReference type="GO" id="GO:0003677">
    <property type="term" value="F:DNA binding"/>
    <property type="evidence" value="ECO:0007669"/>
    <property type="project" value="UniProtKB-KW"/>
</dbReference>
<evidence type="ECO:0000259" key="6">
    <source>
        <dbReference type="Pfam" id="PF04542"/>
    </source>
</evidence>
<dbReference type="Pfam" id="PF04542">
    <property type="entry name" value="Sigma70_r2"/>
    <property type="match status" value="1"/>
</dbReference>
<proteinExistence type="inferred from homology"/>
<dbReference type="InterPro" id="IPR013325">
    <property type="entry name" value="RNA_pol_sigma_r2"/>
</dbReference>
<evidence type="ECO:0000256" key="4">
    <source>
        <dbReference type="ARBA" id="ARBA00023125"/>
    </source>
</evidence>
<dbReference type="Pfam" id="PF08281">
    <property type="entry name" value="Sigma70_r4_2"/>
    <property type="match status" value="1"/>
</dbReference>
<evidence type="ECO:0000256" key="3">
    <source>
        <dbReference type="ARBA" id="ARBA00023082"/>
    </source>
</evidence>
<dbReference type="InterPro" id="IPR013249">
    <property type="entry name" value="RNA_pol_sigma70_r4_t2"/>
</dbReference>
<dbReference type="SUPFAM" id="SSF88659">
    <property type="entry name" value="Sigma3 and sigma4 domains of RNA polymerase sigma factors"/>
    <property type="match status" value="1"/>
</dbReference>
<keyword evidence="5" id="KW-0804">Transcription</keyword>
<dbReference type="InterPro" id="IPR036388">
    <property type="entry name" value="WH-like_DNA-bd_sf"/>
</dbReference>
<dbReference type="GO" id="GO:0006352">
    <property type="term" value="P:DNA-templated transcription initiation"/>
    <property type="evidence" value="ECO:0007669"/>
    <property type="project" value="InterPro"/>
</dbReference>
<comment type="similarity">
    <text evidence="1">Belongs to the sigma-70 factor family. ECF subfamily.</text>
</comment>
<evidence type="ECO:0000313" key="9">
    <source>
        <dbReference type="Proteomes" id="UP000824128"/>
    </source>
</evidence>
<dbReference type="AlphaFoldDB" id="A0A9D1N2Q5"/>
<comment type="caution">
    <text evidence="8">The sequence shown here is derived from an EMBL/GenBank/DDBJ whole genome shotgun (WGS) entry which is preliminary data.</text>
</comment>
<dbReference type="GO" id="GO:0016987">
    <property type="term" value="F:sigma factor activity"/>
    <property type="evidence" value="ECO:0007669"/>
    <property type="project" value="UniProtKB-KW"/>
</dbReference>
<dbReference type="Proteomes" id="UP000824128">
    <property type="component" value="Unassembled WGS sequence"/>
</dbReference>